<feature type="region of interest" description="Disordered" evidence="1">
    <location>
        <begin position="68"/>
        <end position="87"/>
    </location>
</feature>
<name>A0A9J6CVM8_RHIMP</name>
<dbReference type="EMBL" id="JABSTU010006188">
    <property type="protein sequence ID" value="KAH7934588.1"/>
    <property type="molecule type" value="Genomic_DNA"/>
</dbReference>
<sequence>MQTCCPSCGNSPMTFLGSIKCTANIFPPLPAFLHHLRNDELWDDALRDGPPERSLYCLLELGPATATDGGTKRTIRGSDATGEKSGDIRQSHLSASAHVPLLWLPPRLVLLTLCALVKGCGAWIGIITRLRRASRHRHPGYADTIWAPVRPQAGPPGPFKSTKRRGAALTLTRHACTSTMQSPAQHSTPTTTDALSVSPASIGRTADTAVPPLSTTGNVTSPAPTTIQQQAAFLNRAHGPATCNAGWRLCYSQLDSHANAGAREPVIQRWRCNQPRLLLSLPYLRLAYSLEIPSLSTSAFRRASFLPSPKFCLPLLQLTTYRRKWSSRHRRSTEDNTPSPEGSWNTVSANRKPASTARPHSELITVGIQLPPGTLTPKLPLMTCFLPS</sequence>
<gene>
    <name evidence="2" type="ORF">HPB51_029046</name>
</gene>
<reference evidence="2" key="1">
    <citation type="journal article" date="2020" name="Cell">
        <title>Large-Scale Comparative Analyses of Tick Genomes Elucidate Their Genetic Diversity and Vector Capacities.</title>
        <authorList>
            <consortium name="Tick Genome and Microbiome Consortium (TIGMIC)"/>
            <person name="Jia N."/>
            <person name="Wang J."/>
            <person name="Shi W."/>
            <person name="Du L."/>
            <person name="Sun Y."/>
            <person name="Zhan W."/>
            <person name="Jiang J.F."/>
            <person name="Wang Q."/>
            <person name="Zhang B."/>
            <person name="Ji P."/>
            <person name="Bell-Sakyi L."/>
            <person name="Cui X.M."/>
            <person name="Yuan T.T."/>
            <person name="Jiang B.G."/>
            <person name="Yang W.F."/>
            <person name="Lam T.T."/>
            <person name="Chang Q.C."/>
            <person name="Ding S.J."/>
            <person name="Wang X.J."/>
            <person name="Zhu J.G."/>
            <person name="Ruan X.D."/>
            <person name="Zhao L."/>
            <person name="Wei J.T."/>
            <person name="Ye R.Z."/>
            <person name="Que T.C."/>
            <person name="Du C.H."/>
            <person name="Zhou Y.H."/>
            <person name="Cheng J.X."/>
            <person name="Dai P.F."/>
            <person name="Guo W.B."/>
            <person name="Han X.H."/>
            <person name="Huang E.J."/>
            <person name="Li L.F."/>
            <person name="Wei W."/>
            <person name="Gao Y.C."/>
            <person name="Liu J.Z."/>
            <person name="Shao H.Z."/>
            <person name="Wang X."/>
            <person name="Wang C.C."/>
            <person name="Yang T.C."/>
            <person name="Huo Q.B."/>
            <person name="Li W."/>
            <person name="Chen H.Y."/>
            <person name="Chen S.E."/>
            <person name="Zhou L.G."/>
            <person name="Ni X.B."/>
            <person name="Tian J.H."/>
            <person name="Sheng Y."/>
            <person name="Liu T."/>
            <person name="Pan Y.S."/>
            <person name="Xia L.Y."/>
            <person name="Li J."/>
            <person name="Zhao F."/>
            <person name="Cao W.C."/>
        </authorList>
    </citation>
    <scope>NUCLEOTIDE SEQUENCE</scope>
    <source>
        <strain evidence="2">Rmic-2018</strain>
    </source>
</reference>
<accession>A0A9J6CVM8</accession>
<evidence type="ECO:0000256" key="1">
    <source>
        <dbReference type="SAM" id="MobiDB-lite"/>
    </source>
</evidence>
<feature type="region of interest" description="Disordered" evidence="1">
    <location>
        <begin position="326"/>
        <end position="360"/>
    </location>
</feature>
<protein>
    <submittedName>
        <fullName evidence="2">Uncharacterized protein</fullName>
    </submittedName>
</protein>
<reference evidence="2" key="2">
    <citation type="submission" date="2021-09" db="EMBL/GenBank/DDBJ databases">
        <authorList>
            <person name="Jia N."/>
            <person name="Wang J."/>
            <person name="Shi W."/>
            <person name="Du L."/>
            <person name="Sun Y."/>
            <person name="Zhan W."/>
            <person name="Jiang J."/>
            <person name="Wang Q."/>
            <person name="Zhang B."/>
            <person name="Ji P."/>
            <person name="Sakyi L.B."/>
            <person name="Cui X."/>
            <person name="Yuan T."/>
            <person name="Jiang B."/>
            <person name="Yang W."/>
            <person name="Lam T.T.-Y."/>
            <person name="Chang Q."/>
            <person name="Ding S."/>
            <person name="Wang X."/>
            <person name="Zhu J."/>
            <person name="Ruan X."/>
            <person name="Zhao L."/>
            <person name="Wei J."/>
            <person name="Que T."/>
            <person name="Du C."/>
            <person name="Cheng J."/>
            <person name="Dai P."/>
            <person name="Han X."/>
            <person name="Huang E."/>
            <person name="Gao Y."/>
            <person name="Liu J."/>
            <person name="Shao H."/>
            <person name="Ye R."/>
            <person name="Li L."/>
            <person name="Wei W."/>
            <person name="Wang X."/>
            <person name="Wang C."/>
            <person name="Huo Q."/>
            <person name="Li W."/>
            <person name="Guo W."/>
            <person name="Chen H."/>
            <person name="Chen S."/>
            <person name="Zhou L."/>
            <person name="Zhou L."/>
            <person name="Ni X."/>
            <person name="Tian J."/>
            <person name="Zhou Y."/>
            <person name="Sheng Y."/>
            <person name="Liu T."/>
            <person name="Pan Y."/>
            <person name="Xia L."/>
            <person name="Li J."/>
            <person name="Zhao F."/>
            <person name="Cao W."/>
        </authorList>
    </citation>
    <scope>NUCLEOTIDE SEQUENCE</scope>
    <source>
        <strain evidence="2">Rmic-2018</strain>
        <tissue evidence="2">Larvae</tissue>
    </source>
</reference>
<evidence type="ECO:0000313" key="2">
    <source>
        <dbReference type="EMBL" id="KAH7934588.1"/>
    </source>
</evidence>
<feature type="compositionally biased region" description="Polar residues" evidence="1">
    <location>
        <begin position="335"/>
        <end position="349"/>
    </location>
</feature>
<proteinExistence type="predicted"/>
<dbReference type="AlphaFoldDB" id="A0A9J6CVM8"/>
<comment type="caution">
    <text evidence="2">The sequence shown here is derived from an EMBL/GenBank/DDBJ whole genome shotgun (WGS) entry which is preliminary data.</text>
</comment>
<dbReference type="Proteomes" id="UP000821866">
    <property type="component" value="Unassembled WGS sequence"/>
</dbReference>
<keyword evidence="3" id="KW-1185">Reference proteome</keyword>
<organism evidence="2 3">
    <name type="scientific">Rhipicephalus microplus</name>
    <name type="common">Cattle tick</name>
    <name type="synonym">Boophilus microplus</name>
    <dbReference type="NCBI Taxonomy" id="6941"/>
    <lineage>
        <taxon>Eukaryota</taxon>
        <taxon>Metazoa</taxon>
        <taxon>Ecdysozoa</taxon>
        <taxon>Arthropoda</taxon>
        <taxon>Chelicerata</taxon>
        <taxon>Arachnida</taxon>
        <taxon>Acari</taxon>
        <taxon>Parasitiformes</taxon>
        <taxon>Ixodida</taxon>
        <taxon>Ixodoidea</taxon>
        <taxon>Ixodidae</taxon>
        <taxon>Rhipicephalinae</taxon>
        <taxon>Rhipicephalus</taxon>
        <taxon>Boophilus</taxon>
    </lineage>
</organism>
<evidence type="ECO:0000313" key="3">
    <source>
        <dbReference type="Proteomes" id="UP000821866"/>
    </source>
</evidence>